<accession>A0A835ABC7</accession>
<evidence type="ECO:0000313" key="1">
    <source>
        <dbReference type="EMBL" id="KAF8657958.1"/>
    </source>
</evidence>
<name>A0A835ABC7_9POAL</name>
<dbReference type="EMBL" id="JACEFO010002485">
    <property type="protein sequence ID" value="KAF8657958.1"/>
    <property type="molecule type" value="Genomic_DNA"/>
</dbReference>
<proteinExistence type="predicted"/>
<keyword evidence="2" id="KW-1185">Reference proteome</keyword>
<dbReference type="AlphaFoldDB" id="A0A835ABC7"/>
<gene>
    <name evidence="1" type="ORF">HU200_059653</name>
</gene>
<dbReference type="Proteomes" id="UP000636709">
    <property type="component" value="Unassembled WGS sequence"/>
</dbReference>
<sequence length="65" mass="7195">MASGADAAEDGAWKWAIRKRVWDALEADGVARDPRPVHHRIPNFDGGRRCSRLGSRPIADLLDSQ</sequence>
<dbReference type="GO" id="GO:0005737">
    <property type="term" value="C:cytoplasm"/>
    <property type="evidence" value="ECO:0007669"/>
    <property type="project" value="TreeGrafter"/>
</dbReference>
<dbReference type="PANTHER" id="PTHR13017">
    <property type="entry name" value="5-FORMYLTETRAHYDROFOLATE CYCLO-LIGASE-RELATED"/>
    <property type="match status" value="1"/>
</dbReference>
<evidence type="ECO:0000313" key="2">
    <source>
        <dbReference type="Proteomes" id="UP000636709"/>
    </source>
</evidence>
<reference evidence="1" key="1">
    <citation type="submission" date="2020-07" db="EMBL/GenBank/DDBJ databases">
        <title>Genome sequence and genetic diversity analysis of an under-domesticated orphan crop, white fonio (Digitaria exilis).</title>
        <authorList>
            <person name="Bennetzen J.L."/>
            <person name="Chen S."/>
            <person name="Ma X."/>
            <person name="Wang X."/>
            <person name="Yssel A.E.J."/>
            <person name="Chaluvadi S.R."/>
            <person name="Johnson M."/>
            <person name="Gangashetty P."/>
            <person name="Hamidou F."/>
            <person name="Sanogo M.D."/>
            <person name="Zwaenepoel A."/>
            <person name="Wallace J."/>
            <person name="Van De Peer Y."/>
            <person name="Van Deynze A."/>
        </authorList>
    </citation>
    <scope>NUCLEOTIDE SEQUENCE</scope>
    <source>
        <tissue evidence="1">Leaves</tissue>
    </source>
</reference>
<dbReference type="InterPro" id="IPR002698">
    <property type="entry name" value="FTHF_cligase"/>
</dbReference>
<organism evidence="1 2">
    <name type="scientific">Digitaria exilis</name>
    <dbReference type="NCBI Taxonomy" id="1010633"/>
    <lineage>
        <taxon>Eukaryota</taxon>
        <taxon>Viridiplantae</taxon>
        <taxon>Streptophyta</taxon>
        <taxon>Embryophyta</taxon>
        <taxon>Tracheophyta</taxon>
        <taxon>Spermatophyta</taxon>
        <taxon>Magnoliopsida</taxon>
        <taxon>Liliopsida</taxon>
        <taxon>Poales</taxon>
        <taxon>Poaceae</taxon>
        <taxon>PACMAD clade</taxon>
        <taxon>Panicoideae</taxon>
        <taxon>Panicodae</taxon>
        <taxon>Paniceae</taxon>
        <taxon>Anthephorinae</taxon>
        <taxon>Digitaria</taxon>
    </lineage>
</organism>
<dbReference type="PANTHER" id="PTHR13017:SF0">
    <property type="entry name" value="METHENYLTETRAHYDROFOLATE SYNTHASE DOMAIN-CONTAINING PROTEIN"/>
    <property type="match status" value="1"/>
</dbReference>
<dbReference type="OrthoDB" id="433414at2759"/>
<comment type="caution">
    <text evidence="1">The sequence shown here is derived from an EMBL/GenBank/DDBJ whole genome shotgun (WGS) entry which is preliminary data.</text>
</comment>
<protein>
    <submittedName>
        <fullName evidence="1">Uncharacterized protein</fullName>
    </submittedName>
</protein>